<dbReference type="Pfam" id="PF01190">
    <property type="entry name" value="Pollen_Ole_e_1"/>
    <property type="match status" value="1"/>
</dbReference>
<dbReference type="KEGG" id="eus:EUTSA_v10001783mg"/>
<feature type="non-terminal residue" evidence="3">
    <location>
        <position position="186"/>
    </location>
</feature>
<reference evidence="3 4" key="1">
    <citation type="journal article" date="2013" name="Front. Plant Sci.">
        <title>The Reference Genome of the Halophytic Plant Eutrema salsugineum.</title>
        <authorList>
            <person name="Yang R."/>
            <person name="Jarvis D.E."/>
            <person name="Chen H."/>
            <person name="Beilstein M.A."/>
            <person name="Grimwood J."/>
            <person name="Jenkins J."/>
            <person name="Shu S."/>
            <person name="Prochnik S."/>
            <person name="Xin M."/>
            <person name="Ma C."/>
            <person name="Schmutz J."/>
            <person name="Wing R.A."/>
            <person name="Mitchell-Olds T."/>
            <person name="Schumaker K.S."/>
            <person name="Wang X."/>
        </authorList>
    </citation>
    <scope>NUCLEOTIDE SEQUENCE [LARGE SCALE GENOMIC DNA]</scope>
</reference>
<accession>V4N2H6</accession>
<dbReference type="GO" id="GO:0071944">
    <property type="term" value="C:cell periphery"/>
    <property type="evidence" value="ECO:0007669"/>
    <property type="project" value="TreeGrafter"/>
</dbReference>
<gene>
    <name evidence="3" type="ORF">EUTSA_v10001783mg</name>
</gene>
<evidence type="ECO:0000256" key="1">
    <source>
        <dbReference type="ARBA" id="ARBA00022729"/>
    </source>
</evidence>
<evidence type="ECO:0000313" key="4">
    <source>
        <dbReference type="Proteomes" id="UP000030689"/>
    </source>
</evidence>
<dbReference type="eggNOG" id="ENOG502R1KJ">
    <property type="taxonomic scope" value="Eukaryota"/>
</dbReference>
<keyword evidence="1 2" id="KW-0732">Signal</keyword>
<proteinExistence type="predicted"/>
<dbReference type="AlphaFoldDB" id="V4N2H6"/>
<evidence type="ECO:0000313" key="3">
    <source>
        <dbReference type="EMBL" id="ESQ39401.1"/>
    </source>
</evidence>
<evidence type="ECO:0000256" key="2">
    <source>
        <dbReference type="SAM" id="SignalP"/>
    </source>
</evidence>
<organism evidence="3 4">
    <name type="scientific">Eutrema salsugineum</name>
    <name type="common">Saltwater cress</name>
    <name type="synonym">Sisymbrium salsugineum</name>
    <dbReference type="NCBI Taxonomy" id="72664"/>
    <lineage>
        <taxon>Eukaryota</taxon>
        <taxon>Viridiplantae</taxon>
        <taxon>Streptophyta</taxon>
        <taxon>Embryophyta</taxon>
        <taxon>Tracheophyta</taxon>
        <taxon>Spermatophyta</taxon>
        <taxon>Magnoliopsida</taxon>
        <taxon>eudicotyledons</taxon>
        <taxon>Gunneridae</taxon>
        <taxon>Pentapetalae</taxon>
        <taxon>rosids</taxon>
        <taxon>malvids</taxon>
        <taxon>Brassicales</taxon>
        <taxon>Brassicaceae</taxon>
        <taxon>Eutremeae</taxon>
        <taxon>Eutrema</taxon>
    </lineage>
</organism>
<dbReference type="GO" id="GO:0009723">
    <property type="term" value="P:response to ethylene"/>
    <property type="evidence" value="ECO:0007669"/>
    <property type="project" value="TreeGrafter"/>
</dbReference>
<dbReference type="STRING" id="72664.V4N2H6"/>
<sequence length="186" mass="20131">MASTGAVACVLLLALVEVVATADYDVPPPPSYVPKPVTKPPTTYTSSVKTPYLPNPDIAIEGFILCKSGYETYPIQGAKVKVMCPIVDSYGKLVAKVTISSYPTNLKGYFYFITYGLSHRMKNINDCKVKLASSPVSTCKTPTNVNKGVTGAPFSSDNSKFLSRDNLNLFTFKPFYFSSPARGSQS</sequence>
<dbReference type="Gramene" id="ESQ39401">
    <property type="protein sequence ID" value="ESQ39401"/>
    <property type="gene ID" value="EUTSA_v10001783mg"/>
</dbReference>
<dbReference type="EMBL" id="KI517481">
    <property type="protein sequence ID" value="ESQ39401.1"/>
    <property type="molecule type" value="Genomic_DNA"/>
</dbReference>
<dbReference type="PANTHER" id="PTHR33470:SF20">
    <property type="entry name" value="POLLEN OLE E 1 ALLERGEN AND EXTENSIN FAMILY PROTEIN"/>
    <property type="match status" value="1"/>
</dbReference>
<feature type="chain" id="PRO_5004723189" evidence="2">
    <location>
        <begin position="22"/>
        <end position="186"/>
    </location>
</feature>
<dbReference type="Proteomes" id="UP000030689">
    <property type="component" value="Unassembled WGS sequence"/>
</dbReference>
<dbReference type="PANTHER" id="PTHR33470">
    <property type="entry name" value="OS01G0164075 PROTEIN"/>
    <property type="match status" value="1"/>
</dbReference>
<dbReference type="OMA" id="TLEPFYF"/>
<protein>
    <submittedName>
        <fullName evidence="3">Uncharacterized protein</fullName>
    </submittedName>
</protein>
<feature type="signal peptide" evidence="2">
    <location>
        <begin position="1"/>
        <end position="21"/>
    </location>
</feature>
<keyword evidence="4" id="KW-1185">Reference proteome</keyword>
<name>V4N2H6_EUTSA</name>
<dbReference type="OrthoDB" id="1847243at2759"/>